<dbReference type="EMBL" id="CADEAL010000316">
    <property type="protein sequence ID" value="CAB1418304.1"/>
    <property type="molecule type" value="Genomic_DNA"/>
</dbReference>
<feature type="region of interest" description="Disordered" evidence="1">
    <location>
        <begin position="112"/>
        <end position="136"/>
    </location>
</feature>
<dbReference type="AlphaFoldDB" id="A0A9N7TUF4"/>
<evidence type="ECO:0000313" key="2">
    <source>
        <dbReference type="EMBL" id="CAB1418304.1"/>
    </source>
</evidence>
<evidence type="ECO:0000256" key="1">
    <source>
        <dbReference type="SAM" id="MobiDB-lite"/>
    </source>
</evidence>
<feature type="region of interest" description="Disordered" evidence="1">
    <location>
        <begin position="1"/>
        <end position="21"/>
    </location>
</feature>
<evidence type="ECO:0000313" key="3">
    <source>
        <dbReference type="Proteomes" id="UP001153269"/>
    </source>
</evidence>
<dbReference type="Proteomes" id="UP001153269">
    <property type="component" value="Unassembled WGS sequence"/>
</dbReference>
<sequence length="153" mass="16455">MCRAPVSSISLPGPYQHSSEDAVNRTTWAIADRGRLPTDGQHLSARACAVAVGQDVLGLHPALSDEMRGWGWGGGGGTPVHTGADVTVSQSSIIPCRERLGSGEKRKLERGREWGRMRKGRKGEEEGGRMGRGFLTEPGAVRKDCYAIFTEPP</sequence>
<comment type="caution">
    <text evidence="2">The sequence shown here is derived from an EMBL/GenBank/DDBJ whole genome shotgun (WGS) entry which is preliminary data.</text>
</comment>
<feature type="compositionally biased region" description="Basic and acidic residues" evidence="1">
    <location>
        <begin position="112"/>
        <end position="129"/>
    </location>
</feature>
<name>A0A9N7TUF4_PLEPL</name>
<accession>A0A9N7TUF4</accession>
<protein>
    <submittedName>
        <fullName evidence="2">Uncharacterized protein</fullName>
    </submittedName>
</protein>
<organism evidence="2 3">
    <name type="scientific">Pleuronectes platessa</name>
    <name type="common">European plaice</name>
    <dbReference type="NCBI Taxonomy" id="8262"/>
    <lineage>
        <taxon>Eukaryota</taxon>
        <taxon>Metazoa</taxon>
        <taxon>Chordata</taxon>
        <taxon>Craniata</taxon>
        <taxon>Vertebrata</taxon>
        <taxon>Euteleostomi</taxon>
        <taxon>Actinopterygii</taxon>
        <taxon>Neopterygii</taxon>
        <taxon>Teleostei</taxon>
        <taxon>Neoteleostei</taxon>
        <taxon>Acanthomorphata</taxon>
        <taxon>Carangaria</taxon>
        <taxon>Pleuronectiformes</taxon>
        <taxon>Pleuronectoidei</taxon>
        <taxon>Pleuronectidae</taxon>
        <taxon>Pleuronectes</taxon>
    </lineage>
</organism>
<proteinExistence type="predicted"/>
<reference evidence="2" key="1">
    <citation type="submission" date="2020-03" db="EMBL/GenBank/DDBJ databases">
        <authorList>
            <person name="Weist P."/>
        </authorList>
    </citation>
    <scope>NUCLEOTIDE SEQUENCE</scope>
</reference>
<gene>
    <name evidence="2" type="ORF">PLEPLA_LOCUS6128</name>
</gene>
<keyword evidence="3" id="KW-1185">Reference proteome</keyword>